<dbReference type="EMBL" id="ASHM01072398">
    <property type="protein sequence ID" value="PNX55682.1"/>
    <property type="molecule type" value="Genomic_DNA"/>
</dbReference>
<gene>
    <name evidence="2" type="ORF">L195_g049312</name>
</gene>
<accession>A0A2K3JNR7</accession>
<dbReference type="GO" id="GO:0005794">
    <property type="term" value="C:Golgi apparatus"/>
    <property type="evidence" value="ECO:0007669"/>
    <property type="project" value="TreeGrafter"/>
</dbReference>
<evidence type="ECO:0000256" key="1">
    <source>
        <dbReference type="SAM" id="Coils"/>
    </source>
</evidence>
<reference evidence="2 3" key="2">
    <citation type="journal article" date="2017" name="Front. Plant Sci.">
        <title>Gene Classification and Mining of Molecular Markers Useful in Red Clover (Trifolium pratense) Breeding.</title>
        <authorList>
            <person name="Istvanek J."/>
            <person name="Dluhosova J."/>
            <person name="Dluhos P."/>
            <person name="Patkova L."/>
            <person name="Nedelnik J."/>
            <person name="Repkova J."/>
        </authorList>
    </citation>
    <scope>NUCLEOTIDE SEQUENCE [LARGE SCALE GENOMIC DNA]</scope>
    <source>
        <strain evidence="3">cv. Tatra</strain>
        <tissue evidence="2">Young leaves</tissue>
    </source>
</reference>
<comment type="caution">
    <text evidence="2">The sequence shown here is derived from an EMBL/GenBank/DDBJ whole genome shotgun (WGS) entry which is preliminary data.</text>
</comment>
<sequence>MDEDTKIIEELWDSNNYLKAQISHLERTLKQATSDQEKLKMVNNGEILKSREVIDDLNKKLTNCISTIDAKNIELINLQTALGQYYAEIEAKEHVEGELARAREKTASLSQLLKV</sequence>
<dbReference type="Proteomes" id="UP000236291">
    <property type="component" value="Unassembled WGS sequence"/>
</dbReference>
<dbReference type="STRING" id="57577.A0A2K3JNR7"/>
<keyword evidence="1" id="KW-0175">Coiled coil</keyword>
<organism evidence="2 3">
    <name type="scientific">Trifolium pratense</name>
    <name type="common">Red clover</name>
    <dbReference type="NCBI Taxonomy" id="57577"/>
    <lineage>
        <taxon>Eukaryota</taxon>
        <taxon>Viridiplantae</taxon>
        <taxon>Streptophyta</taxon>
        <taxon>Embryophyta</taxon>
        <taxon>Tracheophyta</taxon>
        <taxon>Spermatophyta</taxon>
        <taxon>Magnoliopsida</taxon>
        <taxon>eudicotyledons</taxon>
        <taxon>Gunneridae</taxon>
        <taxon>Pentapetalae</taxon>
        <taxon>rosids</taxon>
        <taxon>fabids</taxon>
        <taxon>Fabales</taxon>
        <taxon>Fabaceae</taxon>
        <taxon>Papilionoideae</taxon>
        <taxon>50 kb inversion clade</taxon>
        <taxon>NPAAA clade</taxon>
        <taxon>Hologalegina</taxon>
        <taxon>IRL clade</taxon>
        <taxon>Trifolieae</taxon>
        <taxon>Trifolium</taxon>
    </lineage>
</organism>
<dbReference type="PANTHER" id="PTHR18921:SF3">
    <property type="entry name" value="VESICLE TETHERING-LIKE PROTEIN, PUTATIVE-RELATED"/>
    <property type="match status" value="1"/>
</dbReference>
<reference evidence="2 3" key="1">
    <citation type="journal article" date="2014" name="Am. J. Bot.">
        <title>Genome assembly and annotation for red clover (Trifolium pratense; Fabaceae).</title>
        <authorList>
            <person name="Istvanek J."/>
            <person name="Jaros M."/>
            <person name="Krenek A."/>
            <person name="Repkova J."/>
        </authorList>
    </citation>
    <scope>NUCLEOTIDE SEQUENCE [LARGE SCALE GENOMIC DNA]</scope>
    <source>
        <strain evidence="3">cv. Tatra</strain>
        <tissue evidence="2">Young leaves</tissue>
    </source>
</reference>
<dbReference type="GO" id="GO:0006888">
    <property type="term" value="P:endoplasmic reticulum to Golgi vesicle-mediated transport"/>
    <property type="evidence" value="ECO:0007669"/>
    <property type="project" value="TreeGrafter"/>
</dbReference>
<proteinExistence type="predicted"/>
<dbReference type="ExpressionAtlas" id="A0A2K3JNR7">
    <property type="expression patterns" value="baseline"/>
</dbReference>
<dbReference type="AlphaFoldDB" id="A0A2K3JNR7"/>
<evidence type="ECO:0000313" key="3">
    <source>
        <dbReference type="Proteomes" id="UP000236291"/>
    </source>
</evidence>
<dbReference type="PANTHER" id="PTHR18921">
    <property type="entry name" value="MYOSIN HEAVY CHAIN - RELATED"/>
    <property type="match status" value="1"/>
</dbReference>
<protein>
    <submittedName>
        <fullName evidence="2">Golgin candidate 4-like protein</fullName>
    </submittedName>
</protein>
<feature type="coiled-coil region" evidence="1">
    <location>
        <begin position="15"/>
        <end position="42"/>
    </location>
</feature>
<dbReference type="GO" id="GO:0007030">
    <property type="term" value="P:Golgi organization"/>
    <property type="evidence" value="ECO:0007669"/>
    <property type="project" value="TreeGrafter"/>
</dbReference>
<name>A0A2K3JNR7_TRIPR</name>
<dbReference type="GO" id="GO:0031267">
    <property type="term" value="F:small GTPase binding"/>
    <property type="evidence" value="ECO:0007669"/>
    <property type="project" value="TreeGrafter"/>
</dbReference>
<evidence type="ECO:0000313" key="2">
    <source>
        <dbReference type="EMBL" id="PNX55682.1"/>
    </source>
</evidence>